<protein>
    <submittedName>
        <fullName evidence="2">Uncharacterized protein</fullName>
    </submittedName>
</protein>
<comment type="caution">
    <text evidence="2">The sequence shown here is derived from an EMBL/GenBank/DDBJ whole genome shotgun (WGS) entry which is preliminary data.</text>
</comment>
<accession>A0AAD6X1M0</accession>
<reference evidence="2" key="1">
    <citation type="submission" date="2023-03" db="EMBL/GenBank/DDBJ databases">
        <title>Massive genome expansion in bonnet fungi (Mycena s.s.) driven by repeated elements and novel gene families across ecological guilds.</title>
        <authorList>
            <consortium name="Lawrence Berkeley National Laboratory"/>
            <person name="Harder C.B."/>
            <person name="Miyauchi S."/>
            <person name="Viragh M."/>
            <person name="Kuo A."/>
            <person name="Thoen E."/>
            <person name="Andreopoulos B."/>
            <person name="Lu D."/>
            <person name="Skrede I."/>
            <person name="Drula E."/>
            <person name="Henrissat B."/>
            <person name="Morin E."/>
            <person name="Kohler A."/>
            <person name="Barry K."/>
            <person name="LaButti K."/>
            <person name="Morin E."/>
            <person name="Salamov A."/>
            <person name="Lipzen A."/>
            <person name="Mereny Z."/>
            <person name="Hegedus B."/>
            <person name="Baldrian P."/>
            <person name="Stursova M."/>
            <person name="Weitz H."/>
            <person name="Taylor A."/>
            <person name="Grigoriev I.V."/>
            <person name="Nagy L.G."/>
            <person name="Martin F."/>
            <person name="Kauserud H."/>
        </authorList>
    </citation>
    <scope>NUCLEOTIDE SEQUENCE</scope>
    <source>
        <strain evidence="2">CBHHK200</strain>
    </source>
</reference>
<evidence type="ECO:0000313" key="2">
    <source>
        <dbReference type="EMBL" id="KAJ7033277.1"/>
    </source>
</evidence>
<dbReference type="Proteomes" id="UP001218188">
    <property type="component" value="Unassembled WGS sequence"/>
</dbReference>
<feature type="compositionally biased region" description="Basic and acidic residues" evidence="1">
    <location>
        <begin position="69"/>
        <end position="100"/>
    </location>
</feature>
<keyword evidence="3" id="KW-1185">Reference proteome</keyword>
<organism evidence="2 3">
    <name type="scientific">Mycena alexandri</name>
    <dbReference type="NCBI Taxonomy" id="1745969"/>
    <lineage>
        <taxon>Eukaryota</taxon>
        <taxon>Fungi</taxon>
        <taxon>Dikarya</taxon>
        <taxon>Basidiomycota</taxon>
        <taxon>Agaricomycotina</taxon>
        <taxon>Agaricomycetes</taxon>
        <taxon>Agaricomycetidae</taxon>
        <taxon>Agaricales</taxon>
        <taxon>Marasmiineae</taxon>
        <taxon>Mycenaceae</taxon>
        <taxon>Mycena</taxon>
    </lineage>
</organism>
<evidence type="ECO:0000256" key="1">
    <source>
        <dbReference type="SAM" id="MobiDB-lite"/>
    </source>
</evidence>
<evidence type="ECO:0000313" key="3">
    <source>
        <dbReference type="Proteomes" id="UP001218188"/>
    </source>
</evidence>
<proteinExistence type="predicted"/>
<gene>
    <name evidence="2" type="ORF">C8F04DRAFT_1184258</name>
</gene>
<name>A0AAD6X1M0_9AGAR</name>
<feature type="region of interest" description="Disordered" evidence="1">
    <location>
        <begin position="1"/>
        <end position="116"/>
    </location>
</feature>
<dbReference type="AlphaFoldDB" id="A0AAD6X1M0"/>
<dbReference type="EMBL" id="JARJCM010000066">
    <property type="protein sequence ID" value="KAJ7033277.1"/>
    <property type="molecule type" value="Genomic_DNA"/>
</dbReference>
<sequence>MVMHSSALLESYRPTGEHERAQEGAPAPRGTARLYLATDPILRCNSDKSGSISHAGRSTRRPRAGKARGKYDRSPQRDGADDVPWGERERVPIHRQHVDGIQKSPTPDDANERGGRRCKKFSGFGASGRRVVQASFFHAVPIFRPLALEDPDGRAWNLRMEP</sequence>
<feature type="compositionally biased region" description="Basic residues" evidence="1">
    <location>
        <begin position="57"/>
        <end position="68"/>
    </location>
</feature>